<evidence type="ECO:0000313" key="2">
    <source>
        <dbReference type="Proteomes" id="UP000321062"/>
    </source>
</evidence>
<dbReference type="OrthoDB" id="7210594at2"/>
<name>A0A5B9DV89_9HYPH</name>
<reference evidence="1 2" key="1">
    <citation type="journal article" date="2015" name="Int. J. Syst. Evol. Microbiol.">
        <title>Youhaiella tibetensis gen. nov., sp. nov., isolated from subsurface sediment.</title>
        <authorList>
            <person name="Wang Y.X."/>
            <person name="Huang F.Q."/>
            <person name="Nogi Y."/>
            <person name="Pang S.J."/>
            <person name="Wang P.K."/>
            <person name="Lv J."/>
        </authorList>
    </citation>
    <scope>NUCLEOTIDE SEQUENCE [LARGE SCALE GENOMIC DNA]</scope>
    <source>
        <strain evidence="2">fig4</strain>
    </source>
</reference>
<dbReference type="AlphaFoldDB" id="A0A5B9DV89"/>
<evidence type="ECO:0000313" key="1">
    <source>
        <dbReference type="EMBL" id="QEE22775.1"/>
    </source>
</evidence>
<dbReference type="InterPro" id="IPR027417">
    <property type="entry name" value="P-loop_NTPase"/>
</dbReference>
<dbReference type="PANTHER" id="PTHR37816">
    <property type="entry name" value="YALI0E33011P"/>
    <property type="match status" value="1"/>
</dbReference>
<dbReference type="Gene3D" id="3.40.50.300">
    <property type="entry name" value="P-loop containing nucleotide triphosphate hydrolases"/>
    <property type="match status" value="1"/>
</dbReference>
<protein>
    <submittedName>
        <fullName evidence="1">AAA family ATPase</fullName>
    </submittedName>
</protein>
<dbReference type="PANTHER" id="PTHR37816:SF1">
    <property type="entry name" value="TOXIN"/>
    <property type="match status" value="1"/>
</dbReference>
<dbReference type="KEGG" id="yti:FNA67_11275"/>
<proteinExistence type="predicted"/>
<dbReference type="SUPFAM" id="SSF52540">
    <property type="entry name" value="P-loop containing nucleoside triphosphate hydrolases"/>
    <property type="match status" value="1"/>
</dbReference>
<accession>A0A5B9DV89</accession>
<dbReference type="EMBL" id="CP041690">
    <property type="protein sequence ID" value="QEE22775.1"/>
    <property type="molecule type" value="Genomic_DNA"/>
</dbReference>
<sequence length="158" mass="17410">MFGNGGSGKTSLARALGQKLGLPIIHLDDLRWEPGQYGVARDNQVVANEVREASLRDENWIMEGVYGWLAGVAMPRATQLIWLDLPEEECLANVRERGVQGGGSDEGFAELLVWISEYRLRRNSSCHAAHLQLFEDFPGSKAMLGSRGEMAAFVADFS</sequence>
<dbReference type="Proteomes" id="UP000321062">
    <property type="component" value="Chromosome"/>
</dbReference>
<gene>
    <name evidence="1" type="ORF">FNA67_11275</name>
</gene>
<organism evidence="1 2">
    <name type="scientific">Paradevosia tibetensis</name>
    <dbReference type="NCBI Taxonomy" id="1447062"/>
    <lineage>
        <taxon>Bacteria</taxon>
        <taxon>Pseudomonadati</taxon>
        <taxon>Pseudomonadota</taxon>
        <taxon>Alphaproteobacteria</taxon>
        <taxon>Hyphomicrobiales</taxon>
        <taxon>Devosiaceae</taxon>
        <taxon>Paradevosia</taxon>
    </lineage>
</organism>
<keyword evidence="2" id="KW-1185">Reference proteome</keyword>
<dbReference type="InterPro" id="IPR052922">
    <property type="entry name" value="Cytidylate_Kinase-2"/>
</dbReference>